<dbReference type="AlphaFoldDB" id="A0A3B1DIM0"/>
<proteinExistence type="predicted"/>
<gene>
    <name evidence="1" type="ORF">MNBD_PLANCTO03-1615</name>
</gene>
<reference evidence="1" key="1">
    <citation type="submission" date="2018-06" db="EMBL/GenBank/DDBJ databases">
        <authorList>
            <person name="Zhirakovskaya E."/>
        </authorList>
    </citation>
    <scope>NUCLEOTIDE SEQUENCE</scope>
</reference>
<organism evidence="1">
    <name type="scientific">hydrothermal vent metagenome</name>
    <dbReference type="NCBI Taxonomy" id="652676"/>
    <lineage>
        <taxon>unclassified sequences</taxon>
        <taxon>metagenomes</taxon>
        <taxon>ecological metagenomes</taxon>
    </lineage>
</organism>
<evidence type="ECO:0000313" key="1">
    <source>
        <dbReference type="EMBL" id="VAX40532.1"/>
    </source>
</evidence>
<dbReference type="EMBL" id="UOGK01000408">
    <property type="protein sequence ID" value="VAX40532.1"/>
    <property type="molecule type" value="Genomic_DNA"/>
</dbReference>
<sequence length="248" mass="25690">MGRARYTPGVSSESPSAIIITDGGLPALVAAAIEAERAITGSGGDGGQSRSVGLMPWPSCAGLAAVQCAAVASLARFFRFDLIEMPRICAEGPEISVGLFETLALLAGVEAARGAGCCRVIWPVQYHADRDSLPSQLDRIAAAVDRALLVSRLGLLDGEGSSGGGAGEEITIETPLVDLTDRQIADLVVDLDAPAYLCWWWRQLGEPEAEAVASVERGVWLAALGEAGWVQALPGVSVATQTPSHAEG</sequence>
<name>A0A3B1DIM0_9ZZZZ</name>
<accession>A0A3B1DIM0</accession>
<protein>
    <submittedName>
        <fullName evidence="1">Uncharacterized protein</fullName>
    </submittedName>
</protein>